<proteinExistence type="inferred from homology"/>
<dbReference type="InterPro" id="IPR036388">
    <property type="entry name" value="WH-like_DNA-bd_sf"/>
</dbReference>
<protein>
    <submittedName>
        <fullName evidence="9">RNA polymerase subunit sigma-24</fullName>
    </submittedName>
</protein>
<dbReference type="PANTHER" id="PTHR47756:SF2">
    <property type="entry name" value="BLL6612 PROTEIN"/>
    <property type="match status" value="1"/>
</dbReference>
<keyword evidence="2" id="KW-0805">Transcription regulation</keyword>
<evidence type="ECO:0000256" key="1">
    <source>
        <dbReference type="ARBA" id="ARBA00010641"/>
    </source>
</evidence>
<dbReference type="Gene3D" id="1.10.1740.10">
    <property type="match status" value="1"/>
</dbReference>
<accession>A0ABQ2KPW4</accession>
<dbReference type="InterPro" id="IPR013325">
    <property type="entry name" value="RNA_pol_sigma_r2"/>
</dbReference>
<evidence type="ECO:0000256" key="5">
    <source>
        <dbReference type="SAM" id="MobiDB-lite"/>
    </source>
</evidence>
<dbReference type="InterPro" id="IPR011990">
    <property type="entry name" value="TPR-like_helical_dom_sf"/>
</dbReference>
<dbReference type="SUPFAM" id="SSF48452">
    <property type="entry name" value="TPR-like"/>
    <property type="match status" value="1"/>
</dbReference>
<dbReference type="InterPro" id="IPR013324">
    <property type="entry name" value="RNA_pol_sigma_r3/r4-like"/>
</dbReference>
<keyword evidence="4" id="KW-0804">Transcription</keyword>
<sequence length="425" mass="44913">MTAPTERGAAAAVAAVVADDHPRVMAAVVGTLGDWSIAEDAVQDALERALARWPADGVPDSPAAWITTVARRRGIDLLRSRAAADRAAERLAHEPAAEPDDASGASGFPHDDERLALLHTACHPAIAADARAALALRAVLGVPVERIARLFGVGEDAMQKRLVRARAKIRNAGIPYRVPGPAELPGRSEGVRQVLYGLFAIGYAAPADADARAAASEAIRLARLLRELTPERTHERVEADGLLALMLLQHARRDARVRADGSAVPLPEQDRDRWDRALAREGLALVDAALALAASSGLAGGRHLVHAAIAAEHVRPELAARIDHGRVVELYRVLERLDGSPFVVLNRAIAQANDGDAEGGLAALDEVADALERHHLLHAARGDLLRRVGRDAEAAEALRRGAGLAPTDAERRALVEAAAAAEAGR</sequence>
<dbReference type="Pfam" id="PF04542">
    <property type="entry name" value="Sigma70_r2"/>
    <property type="match status" value="1"/>
</dbReference>
<comment type="similarity">
    <text evidence="1">Belongs to the sigma-70 factor family. ECF subfamily.</text>
</comment>
<dbReference type="RefSeq" id="WP_188718663.1">
    <property type="nucleotide sequence ID" value="NZ_BAABBD010000003.1"/>
</dbReference>
<dbReference type="InterPro" id="IPR014284">
    <property type="entry name" value="RNA_pol_sigma-70_dom"/>
</dbReference>
<feature type="domain" description="RNA polymerase sigma-70 region 2" evidence="6">
    <location>
        <begin position="19"/>
        <end position="82"/>
    </location>
</feature>
<dbReference type="Pfam" id="PF20239">
    <property type="entry name" value="DUF6596"/>
    <property type="match status" value="1"/>
</dbReference>
<evidence type="ECO:0000259" key="8">
    <source>
        <dbReference type="Pfam" id="PF20239"/>
    </source>
</evidence>
<evidence type="ECO:0000313" key="9">
    <source>
        <dbReference type="EMBL" id="GGN89082.1"/>
    </source>
</evidence>
<keyword evidence="10" id="KW-1185">Reference proteome</keyword>
<dbReference type="InterPro" id="IPR013249">
    <property type="entry name" value="RNA_pol_sigma70_r4_t2"/>
</dbReference>
<keyword evidence="3" id="KW-0731">Sigma factor</keyword>
<feature type="domain" description="RNA polymerase sigma factor 70 region 4 type 2" evidence="7">
    <location>
        <begin position="127"/>
        <end position="169"/>
    </location>
</feature>
<evidence type="ECO:0000256" key="4">
    <source>
        <dbReference type="ARBA" id="ARBA00023163"/>
    </source>
</evidence>
<name>A0ABQ2KPW4_9MICO</name>
<evidence type="ECO:0000256" key="2">
    <source>
        <dbReference type="ARBA" id="ARBA00023015"/>
    </source>
</evidence>
<organism evidence="9 10">
    <name type="scientific">Agrococcus terreus</name>
    <dbReference type="NCBI Taxonomy" id="574649"/>
    <lineage>
        <taxon>Bacteria</taxon>
        <taxon>Bacillati</taxon>
        <taxon>Actinomycetota</taxon>
        <taxon>Actinomycetes</taxon>
        <taxon>Micrococcales</taxon>
        <taxon>Microbacteriaceae</taxon>
        <taxon>Agrococcus</taxon>
    </lineage>
</organism>
<comment type="caution">
    <text evidence="9">The sequence shown here is derived from an EMBL/GenBank/DDBJ whole genome shotgun (WGS) entry which is preliminary data.</text>
</comment>
<evidence type="ECO:0000259" key="6">
    <source>
        <dbReference type="Pfam" id="PF04542"/>
    </source>
</evidence>
<dbReference type="EMBL" id="BMLM01000002">
    <property type="protein sequence ID" value="GGN89082.1"/>
    <property type="molecule type" value="Genomic_DNA"/>
</dbReference>
<feature type="domain" description="DUF6596" evidence="8">
    <location>
        <begin position="187"/>
        <end position="289"/>
    </location>
</feature>
<dbReference type="InterPro" id="IPR007627">
    <property type="entry name" value="RNA_pol_sigma70_r2"/>
</dbReference>
<dbReference type="SUPFAM" id="SSF88946">
    <property type="entry name" value="Sigma2 domain of RNA polymerase sigma factors"/>
    <property type="match status" value="1"/>
</dbReference>
<evidence type="ECO:0000256" key="3">
    <source>
        <dbReference type="ARBA" id="ARBA00023082"/>
    </source>
</evidence>
<evidence type="ECO:0000313" key="10">
    <source>
        <dbReference type="Proteomes" id="UP000626982"/>
    </source>
</evidence>
<dbReference type="NCBIfam" id="TIGR02937">
    <property type="entry name" value="sigma70-ECF"/>
    <property type="match status" value="1"/>
</dbReference>
<reference evidence="10" key="1">
    <citation type="journal article" date="2019" name="Int. J. Syst. Evol. Microbiol.">
        <title>The Global Catalogue of Microorganisms (GCM) 10K type strain sequencing project: providing services to taxonomists for standard genome sequencing and annotation.</title>
        <authorList>
            <consortium name="The Broad Institute Genomics Platform"/>
            <consortium name="The Broad Institute Genome Sequencing Center for Infectious Disease"/>
            <person name="Wu L."/>
            <person name="Ma J."/>
        </authorList>
    </citation>
    <scope>NUCLEOTIDE SEQUENCE [LARGE SCALE GENOMIC DNA]</scope>
    <source>
        <strain evidence="10">CGMCC 1.6960</strain>
    </source>
</reference>
<dbReference type="Gene3D" id="1.10.10.10">
    <property type="entry name" value="Winged helix-like DNA-binding domain superfamily/Winged helix DNA-binding domain"/>
    <property type="match status" value="1"/>
</dbReference>
<dbReference type="Proteomes" id="UP000626982">
    <property type="component" value="Unassembled WGS sequence"/>
</dbReference>
<dbReference type="InterPro" id="IPR046531">
    <property type="entry name" value="DUF6596"/>
</dbReference>
<dbReference type="SUPFAM" id="SSF88659">
    <property type="entry name" value="Sigma3 and sigma4 domains of RNA polymerase sigma factors"/>
    <property type="match status" value="1"/>
</dbReference>
<dbReference type="Pfam" id="PF08281">
    <property type="entry name" value="Sigma70_r4_2"/>
    <property type="match status" value="1"/>
</dbReference>
<gene>
    <name evidence="9" type="primary">rpoE</name>
    <name evidence="9" type="ORF">GCM10010968_25360</name>
</gene>
<evidence type="ECO:0000259" key="7">
    <source>
        <dbReference type="Pfam" id="PF08281"/>
    </source>
</evidence>
<feature type="region of interest" description="Disordered" evidence="5">
    <location>
        <begin position="88"/>
        <end position="109"/>
    </location>
</feature>
<dbReference type="PANTHER" id="PTHR47756">
    <property type="entry name" value="BLL6612 PROTEIN-RELATED"/>
    <property type="match status" value="1"/>
</dbReference>